<accession>A0A511YJQ2</accession>
<dbReference type="SMART" id="SM00342">
    <property type="entry name" value="HTH_ARAC"/>
    <property type="match status" value="1"/>
</dbReference>
<keyword evidence="4" id="KW-1133">Transmembrane helix</keyword>
<dbReference type="InterPro" id="IPR018060">
    <property type="entry name" value="HTH_AraC"/>
</dbReference>
<evidence type="ECO:0000256" key="4">
    <source>
        <dbReference type="SAM" id="Phobius"/>
    </source>
</evidence>
<dbReference type="Gene3D" id="1.25.40.10">
    <property type="entry name" value="Tetratricopeptide repeat domain"/>
    <property type="match status" value="1"/>
</dbReference>
<dbReference type="GO" id="GO:0003700">
    <property type="term" value="F:DNA-binding transcription factor activity"/>
    <property type="evidence" value="ECO:0007669"/>
    <property type="project" value="InterPro"/>
</dbReference>
<keyword evidence="4" id="KW-0472">Membrane</keyword>
<feature type="domain" description="HTH araC/xylS-type" evidence="5">
    <location>
        <begin position="461"/>
        <end position="553"/>
    </location>
</feature>
<dbReference type="AlphaFoldDB" id="A0A511YJQ2"/>
<name>A0A511YJQ2_9FLAO</name>
<sequence length="560" mass="65150">MQVEKTQMYRILFILIFSLYQNLCFSLSIEKFHIKDSIKATTYAKNLILNGKKNSNNVKLINGYLILSRFSNENKIIPYLDSVLIIAKEIDNREYLSDAYTYKGNHYYLKGDYLKSLDNYLLAKNFCEENSKNYNIINFNIGLLKLELENYDEAISLFLNYKSSLEQNKLTEKSNYVRCLYALAYAYNKRKDIKTSNQYLKLGFQKNVKAKNAKMHSNLLLIAGINEYNQKDYKKSLQTLAKVSGLIKTNSFDPQNLALSEYYSGKCLIKLNNSNFLKKFETIDSIIIKTKDITPELRDTYPILIDYYKKLQIKDKQLYYIERLLAVDNILYKKKSILSNQINKKYDTPILLKEKEKLISDLNSKNHILFWLLGIGSIFLAIALFLYLSNIKKVKLYKKKADFLLSNSKPSIVNNTDENFNSSTSAVVDNKIQKSKVKLSDDKFLQLSLQLEEFEKGKRFLDKNMNLDILSKELNTNRAYLSRSVNELKGKNFSQYLNELRINYIIEEIKTNTQLQKFTIASIAEYAGYNNAESFTNAFKKITSTLPSYFIKALQKNNAN</sequence>
<evidence type="ECO:0000256" key="2">
    <source>
        <dbReference type="ARBA" id="ARBA00023125"/>
    </source>
</evidence>
<dbReference type="SUPFAM" id="SSF46689">
    <property type="entry name" value="Homeodomain-like"/>
    <property type="match status" value="1"/>
</dbReference>
<dbReference type="InterPro" id="IPR011990">
    <property type="entry name" value="TPR-like_helical_dom_sf"/>
</dbReference>
<proteinExistence type="predicted"/>
<dbReference type="PANTHER" id="PTHR43280:SF2">
    <property type="entry name" value="HTH-TYPE TRANSCRIPTIONAL REGULATOR EXSA"/>
    <property type="match status" value="1"/>
</dbReference>
<comment type="caution">
    <text evidence="6">The sequence shown here is derived from an EMBL/GenBank/DDBJ whole genome shotgun (WGS) entry which is preliminary data.</text>
</comment>
<keyword evidence="1" id="KW-0805">Transcription regulation</keyword>
<dbReference type="OrthoDB" id="5295174at2"/>
<dbReference type="GO" id="GO:0043565">
    <property type="term" value="F:sequence-specific DNA binding"/>
    <property type="evidence" value="ECO:0007669"/>
    <property type="project" value="InterPro"/>
</dbReference>
<evidence type="ECO:0000313" key="6">
    <source>
        <dbReference type="EMBL" id="GEN75431.1"/>
    </source>
</evidence>
<dbReference type="PANTHER" id="PTHR43280">
    <property type="entry name" value="ARAC-FAMILY TRANSCRIPTIONAL REGULATOR"/>
    <property type="match status" value="1"/>
</dbReference>
<evidence type="ECO:0000259" key="5">
    <source>
        <dbReference type="PROSITE" id="PS01124"/>
    </source>
</evidence>
<dbReference type="PROSITE" id="PS01124">
    <property type="entry name" value="HTH_ARAC_FAMILY_2"/>
    <property type="match status" value="1"/>
</dbReference>
<protein>
    <recommendedName>
        <fullName evidence="5">HTH araC/xylS-type domain-containing protein</fullName>
    </recommendedName>
</protein>
<organism evidence="6 7">
    <name type="scientific">Chryseobacterium hagamense</name>
    <dbReference type="NCBI Taxonomy" id="395935"/>
    <lineage>
        <taxon>Bacteria</taxon>
        <taxon>Pseudomonadati</taxon>
        <taxon>Bacteroidota</taxon>
        <taxon>Flavobacteriia</taxon>
        <taxon>Flavobacteriales</taxon>
        <taxon>Weeksellaceae</taxon>
        <taxon>Chryseobacterium group</taxon>
        <taxon>Chryseobacterium</taxon>
    </lineage>
</organism>
<feature type="transmembrane region" description="Helical" evidence="4">
    <location>
        <begin position="368"/>
        <end position="388"/>
    </location>
</feature>
<keyword evidence="3" id="KW-0804">Transcription</keyword>
<evidence type="ECO:0000256" key="3">
    <source>
        <dbReference type="ARBA" id="ARBA00023163"/>
    </source>
</evidence>
<keyword evidence="4" id="KW-0812">Transmembrane</keyword>
<evidence type="ECO:0000313" key="7">
    <source>
        <dbReference type="Proteomes" id="UP000321863"/>
    </source>
</evidence>
<dbReference type="InterPro" id="IPR009057">
    <property type="entry name" value="Homeodomain-like_sf"/>
</dbReference>
<keyword evidence="7" id="KW-1185">Reference proteome</keyword>
<gene>
    <name evidence="6" type="ORF">CHA01nite_11710</name>
</gene>
<evidence type="ECO:0000256" key="1">
    <source>
        <dbReference type="ARBA" id="ARBA00023015"/>
    </source>
</evidence>
<dbReference type="Gene3D" id="1.10.10.60">
    <property type="entry name" value="Homeodomain-like"/>
    <property type="match status" value="2"/>
</dbReference>
<keyword evidence="2" id="KW-0238">DNA-binding</keyword>
<reference evidence="6 7" key="1">
    <citation type="submission" date="2019-07" db="EMBL/GenBank/DDBJ databases">
        <title>Whole genome shotgun sequence of Chryseobacterium hagamense NBRC 105253.</title>
        <authorList>
            <person name="Hosoyama A."/>
            <person name="Uohara A."/>
            <person name="Ohji S."/>
            <person name="Ichikawa N."/>
        </authorList>
    </citation>
    <scope>NUCLEOTIDE SEQUENCE [LARGE SCALE GENOMIC DNA]</scope>
    <source>
        <strain evidence="6 7">NBRC 105253</strain>
    </source>
</reference>
<dbReference type="RefSeq" id="WP_146940393.1">
    <property type="nucleotide sequence ID" value="NZ_BJYJ01000004.1"/>
</dbReference>
<dbReference type="Proteomes" id="UP000321863">
    <property type="component" value="Unassembled WGS sequence"/>
</dbReference>
<dbReference type="EMBL" id="BJYJ01000004">
    <property type="protein sequence ID" value="GEN75431.1"/>
    <property type="molecule type" value="Genomic_DNA"/>
</dbReference>
<dbReference type="Pfam" id="PF12833">
    <property type="entry name" value="HTH_18"/>
    <property type="match status" value="1"/>
</dbReference>
<dbReference type="SUPFAM" id="SSF48452">
    <property type="entry name" value="TPR-like"/>
    <property type="match status" value="2"/>
</dbReference>